<evidence type="ECO:0000256" key="9">
    <source>
        <dbReference type="ARBA" id="ARBA00023679"/>
    </source>
</evidence>
<evidence type="ECO:0000256" key="4">
    <source>
        <dbReference type="ARBA" id="ARBA00012381"/>
    </source>
</evidence>
<dbReference type="InterPro" id="IPR000086">
    <property type="entry name" value="NUDIX_hydrolase_dom"/>
</dbReference>
<dbReference type="GO" id="GO:0046872">
    <property type="term" value="F:metal ion binding"/>
    <property type="evidence" value="ECO:0007669"/>
    <property type="project" value="UniProtKB-KW"/>
</dbReference>
<evidence type="ECO:0000256" key="5">
    <source>
        <dbReference type="ARBA" id="ARBA00022723"/>
    </source>
</evidence>
<dbReference type="GO" id="GO:0006742">
    <property type="term" value="P:NADP+ catabolic process"/>
    <property type="evidence" value="ECO:0007669"/>
    <property type="project" value="TreeGrafter"/>
</dbReference>
<proteinExistence type="inferred from homology"/>
<gene>
    <name evidence="12" type="ORF">AQPE_4679</name>
</gene>
<evidence type="ECO:0000256" key="1">
    <source>
        <dbReference type="ARBA" id="ARBA00001946"/>
    </source>
</evidence>
<evidence type="ECO:0000256" key="2">
    <source>
        <dbReference type="ARBA" id="ARBA00001947"/>
    </source>
</evidence>
<dbReference type="PRINTS" id="PR00502">
    <property type="entry name" value="NUDIXFAMILY"/>
</dbReference>
<evidence type="ECO:0000313" key="12">
    <source>
        <dbReference type="EMBL" id="BBE20486.1"/>
    </source>
</evidence>
<dbReference type="InterPro" id="IPR015375">
    <property type="entry name" value="NADH_PPase-like_N"/>
</dbReference>
<evidence type="ECO:0000256" key="3">
    <source>
        <dbReference type="ARBA" id="ARBA00009595"/>
    </source>
</evidence>
<comment type="cofactor">
    <cofactor evidence="2">
        <name>Zn(2+)</name>
        <dbReference type="ChEBI" id="CHEBI:29105"/>
    </cofactor>
</comment>
<accession>A0A5K7SG77</accession>
<dbReference type="Gene3D" id="3.90.79.10">
    <property type="entry name" value="Nucleoside Triphosphate Pyrophosphohydrolase"/>
    <property type="match status" value="1"/>
</dbReference>
<comment type="catalytic activity">
    <reaction evidence="9">
        <text>a 5'-end NAD(+)-phospho-ribonucleoside in mRNA + H2O = a 5'-end phospho-adenosine-phospho-ribonucleoside in mRNA + beta-nicotinamide D-ribonucleotide + 2 H(+)</text>
        <dbReference type="Rhea" id="RHEA:60876"/>
        <dbReference type="Rhea" id="RHEA-COMP:15698"/>
        <dbReference type="Rhea" id="RHEA-COMP:15719"/>
        <dbReference type="ChEBI" id="CHEBI:14649"/>
        <dbReference type="ChEBI" id="CHEBI:15377"/>
        <dbReference type="ChEBI" id="CHEBI:15378"/>
        <dbReference type="ChEBI" id="CHEBI:144029"/>
        <dbReference type="ChEBI" id="CHEBI:144051"/>
    </reaction>
    <physiologicalReaction direction="left-to-right" evidence="9">
        <dbReference type="Rhea" id="RHEA:60877"/>
    </physiologicalReaction>
</comment>
<dbReference type="Proteomes" id="UP001193389">
    <property type="component" value="Chromosome"/>
</dbReference>
<evidence type="ECO:0000256" key="7">
    <source>
        <dbReference type="ARBA" id="ARBA00022842"/>
    </source>
</evidence>
<dbReference type="GO" id="GO:0019677">
    <property type="term" value="P:NAD+ catabolic process"/>
    <property type="evidence" value="ECO:0007669"/>
    <property type="project" value="TreeGrafter"/>
</dbReference>
<dbReference type="GO" id="GO:0005829">
    <property type="term" value="C:cytosol"/>
    <property type="evidence" value="ECO:0007669"/>
    <property type="project" value="TreeGrafter"/>
</dbReference>
<dbReference type="Pfam" id="PF09296">
    <property type="entry name" value="NUDIX-like"/>
    <property type="match status" value="1"/>
</dbReference>
<dbReference type="InterPro" id="IPR020084">
    <property type="entry name" value="NUDIX_hydrolase_CS"/>
</dbReference>
<evidence type="ECO:0000256" key="10">
    <source>
        <dbReference type="RuleBase" id="RU003476"/>
    </source>
</evidence>
<dbReference type="Gene3D" id="3.90.79.20">
    <property type="match status" value="1"/>
</dbReference>
<dbReference type="InterPro" id="IPR015797">
    <property type="entry name" value="NUDIX_hydrolase-like_dom_sf"/>
</dbReference>
<keyword evidence="6 10" id="KW-0378">Hydrolase</keyword>
<protein>
    <recommendedName>
        <fullName evidence="4">NAD(+) diphosphatase</fullName>
        <ecNumber evidence="4">3.6.1.22</ecNumber>
    </recommendedName>
</protein>
<dbReference type="PROSITE" id="PS00893">
    <property type="entry name" value="NUDIX_BOX"/>
    <property type="match status" value="1"/>
</dbReference>
<evidence type="ECO:0000313" key="13">
    <source>
        <dbReference type="Proteomes" id="UP001193389"/>
    </source>
</evidence>
<feature type="domain" description="Nudix hydrolase" evidence="11">
    <location>
        <begin position="148"/>
        <end position="274"/>
    </location>
</feature>
<dbReference type="KEGG" id="anf:AQPE_4679"/>
<name>A0A5K7SG77_9BACT</name>
<keyword evidence="8" id="KW-0520">NAD</keyword>
<dbReference type="PANTHER" id="PTHR42904:SF6">
    <property type="entry name" value="NAD-CAPPED RNA HYDROLASE NUDT12"/>
    <property type="match status" value="1"/>
</dbReference>
<comment type="similarity">
    <text evidence="3">Belongs to the Nudix hydrolase family. NudC subfamily.</text>
</comment>
<comment type="cofactor">
    <cofactor evidence="1">
        <name>Mg(2+)</name>
        <dbReference type="ChEBI" id="CHEBI:18420"/>
    </cofactor>
</comment>
<dbReference type="PANTHER" id="PTHR42904">
    <property type="entry name" value="NUDIX HYDROLASE, NUDC SUBFAMILY"/>
    <property type="match status" value="1"/>
</dbReference>
<evidence type="ECO:0000259" key="11">
    <source>
        <dbReference type="PROSITE" id="PS51462"/>
    </source>
</evidence>
<sequence>MIQDIHPHRFSNQYLANKAIGETDYIFHYQGNTLLLKANGEELAIPQKKDFPEISGEMESVFLFSLNEVSCFLVWDDLKADESRFEYKDISFFRTTNQKEIAWISVVGLHLRNWYLQNKFCGKCGSKTQHKNDERAIVCPSCNTVVYPKISPAIIVAIISDDKILLAHNANFVGNWYSLIAGFVDVGETLEETLVREVKEEVGLDVWNIRYYKSQPWALSGSMMIGFIAEADANQPICIDGKEITDALWFSRGNLPSHPSTISIAGEMIEKFEKGELL</sequence>
<reference evidence="12" key="1">
    <citation type="journal article" date="2020" name="Int. J. Syst. Evol. Microbiol.">
        <title>Aquipluma nitroreducens gen. nov. sp. nov., a novel facultatively anaerobic bacterium isolated from a freshwater lake.</title>
        <authorList>
            <person name="Watanabe M."/>
            <person name="Kojima H."/>
            <person name="Fukui M."/>
        </authorList>
    </citation>
    <scope>NUCLEOTIDE SEQUENCE</scope>
    <source>
        <strain evidence="12">MeG22</strain>
    </source>
</reference>
<evidence type="ECO:0000256" key="6">
    <source>
        <dbReference type="ARBA" id="ARBA00022801"/>
    </source>
</evidence>
<dbReference type="PROSITE" id="PS51462">
    <property type="entry name" value="NUDIX"/>
    <property type="match status" value="1"/>
</dbReference>
<keyword evidence="7" id="KW-0460">Magnesium</keyword>
<dbReference type="RefSeq" id="WP_318348632.1">
    <property type="nucleotide sequence ID" value="NZ_AP018694.1"/>
</dbReference>
<organism evidence="12 13">
    <name type="scientific">Aquipluma nitroreducens</name>
    <dbReference type="NCBI Taxonomy" id="2010828"/>
    <lineage>
        <taxon>Bacteria</taxon>
        <taxon>Pseudomonadati</taxon>
        <taxon>Bacteroidota</taxon>
        <taxon>Bacteroidia</taxon>
        <taxon>Marinilabiliales</taxon>
        <taxon>Prolixibacteraceae</taxon>
        <taxon>Aquipluma</taxon>
    </lineage>
</organism>
<dbReference type="AlphaFoldDB" id="A0A5K7SG77"/>
<dbReference type="InterPro" id="IPR050241">
    <property type="entry name" value="NAD-cap_RNA_hydrolase_NudC"/>
</dbReference>
<dbReference type="InterPro" id="IPR049734">
    <property type="entry name" value="NudC-like_C"/>
</dbReference>
<dbReference type="EMBL" id="AP018694">
    <property type="protein sequence ID" value="BBE20486.1"/>
    <property type="molecule type" value="Genomic_DNA"/>
</dbReference>
<keyword evidence="13" id="KW-1185">Reference proteome</keyword>
<dbReference type="InterPro" id="IPR020476">
    <property type="entry name" value="Nudix_hydrolase"/>
</dbReference>
<dbReference type="GO" id="GO:0035529">
    <property type="term" value="F:NADH pyrophosphatase activity"/>
    <property type="evidence" value="ECO:0007669"/>
    <property type="project" value="TreeGrafter"/>
</dbReference>
<dbReference type="SUPFAM" id="SSF55811">
    <property type="entry name" value="Nudix"/>
    <property type="match status" value="1"/>
</dbReference>
<dbReference type="NCBIfam" id="NF001299">
    <property type="entry name" value="PRK00241.1"/>
    <property type="match status" value="1"/>
</dbReference>
<dbReference type="EC" id="3.6.1.22" evidence="4"/>
<dbReference type="InterPro" id="IPR015376">
    <property type="entry name" value="Znr_NADH_PPase"/>
</dbReference>
<keyword evidence="5" id="KW-0479">Metal-binding</keyword>
<dbReference type="CDD" id="cd03429">
    <property type="entry name" value="NUDIX_NADH_pyrophosphatase_Nudt13"/>
    <property type="match status" value="1"/>
</dbReference>
<dbReference type="Pfam" id="PF00293">
    <property type="entry name" value="NUDIX"/>
    <property type="match status" value="1"/>
</dbReference>
<evidence type="ECO:0000256" key="8">
    <source>
        <dbReference type="ARBA" id="ARBA00023027"/>
    </source>
</evidence>
<dbReference type="Pfam" id="PF09297">
    <property type="entry name" value="Zn_ribbon_NUD"/>
    <property type="match status" value="1"/>
</dbReference>